<dbReference type="PANTHER" id="PTHR15992:SF5">
    <property type="entry name" value="HOLLIDAY JUNCTION RECOGNITION PROTEIN"/>
    <property type="match status" value="1"/>
</dbReference>
<gene>
    <name evidence="3" type="ORF">BJ684DRAFT_18849</name>
</gene>
<evidence type="ECO:0000313" key="4">
    <source>
        <dbReference type="Proteomes" id="UP000267251"/>
    </source>
</evidence>
<keyword evidence="2" id="KW-0472">Membrane</keyword>
<reference evidence="4" key="1">
    <citation type="journal article" date="2018" name="Nat. Microbiol.">
        <title>Leveraging single-cell genomics to expand the fungal tree of life.</title>
        <authorList>
            <person name="Ahrendt S.R."/>
            <person name="Quandt C.A."/>
            <person name="Ciobanu D."/>
            <person name="Clum A."/>
            <person name="Salamov A."/>
            <person name="Andreopoulos B."/>
            <person name="Cheng J.F."/>
            <person name="Woyke T."/>
            <person name="Pelin A."/>
            <person name="Henrissat B."/>
            <person name="Reynolds N.K."/>
            <person name="Benny G.L."/>
            <person name="Smith M.E."/>
            <person name="James T.Y."/>
            <person name="Grigoriev I.V."/>
        </authorList>
    </citation>
    <scope>NUCLEOTIDE SEQUENCE [LARGE SCALE GENOMIC DNA]</scope>
</reference>
<keyword evidence="4" id="KW-1185">Reference proteome</keyword>
<dbReference type="GO" id="GO:0005634">
    <property type="term" value="C:nucleus"/>
    <property type="evidence" value="ECO:0007669"/>
    <property type="project" value="InterPro"/>
</dbReference>
<dbReference type="GO" id="GO:0046982">
    <property type="term" value="F:protein heterodimerization activity"/>
    <property type="evidence" value="ECO:0007669"/>
    <property type="project" value="InterPro"/>
</dbReference>
<evidence type="ECO:0000313" key="3">
    <source>
        <dbReference type="EMBL" id="RKP14767.1"/>
    </source>
</evidence>
<feature type="compositionally biased region" description="Acidic residues" evidence="1">
    <location>
        <begin position="385"/>
        <end position="400"/>
    </location>
</feature>
<dbReference type="PANTHER" id="PTHR15992">
    <property type="entry name" value="HOLLIDAY JUNCTION RECOGNITION PROTEIN"/>
    <property type="match status" value="1"/>
</dbReference>
<proteinExistence type="predicted"/>
<dbReference type="GO" id="GO:0042393">
    <property type="term" value="F:histone binding"/>
    <property type="evidence" value="ECO:0007669"/>
    <property type="project" value="InterPro"/>
</dbReference>
<feature type="compositionally biased region" description="Polar residues" evidence="1">
    <location>
        <begin position="222"/>
        <end position="231"/>
    </location>
</feature>
<feature type="region of interest" description="Disordered" evidence="1">
    <location>
        <begin position="259"/>
        <end position="278"/>
    </location>
</feature>
<evidence type="ECO:0000256" key="1">
    <source>
        <dbReference type="SAM" id="MobiDB-lite"/>
    </source>
</evidence>
<protein>
    <submittedName>
        <fullName evidence="3">Centromere protein Scm3-domain-containing protein</fullName>
    </submittedName>
</protein>
<dbReference type="Pfam" id="PF10384">
    <property type="entry name" value="Scm3"/>
    <property type="match status" value="1"/>
</dbReference>
<feature type="region of interest" description="Disordered" evidence="1">
    <location>
        <begin position="60"/>
        <end position="152"/>
    </location>
</feature>
<keyword evidence="2" id="KW-1133">Transmembrane helix</keyword>
<feature type="region of interest" description="Disordered" evidence="1">
    <location>
        <begin position="184"/>
        <end position="248"/>
    </location>
</feature>
<feature type="compositionally biased region" description="Polar residues" evidence="1">
    <location>
        <begin position="136"/>
        <end position="147"/>
    </location>
</feature>
<feature type="compositionally biased region" description="Basic and acidic residues" evidence="1">
    <location>
        <begin position="60"/>
        <end position="71"/>
    </location>
</feature>
<feature type="region of interest" description="Disordered" evidence="1">
    <location>
        <begin position="432"/>
        <end position="455"/>
    </location>
</feature>
<accession>A0A4P9Y6S3</accession>
<sequence length="455" mass="50225">MDVSTVEGLHQAREGSLSRLQTTWRDIIQRYNRSFEGLSDEIDLQTGEVVVDQGHLRQVDRRGIGGEDGRSTRWRKRDRSEWTEDDEEEDEYSKRSCTMNEEDGYEEEDYGDYGDYDDDDDDDDDGEEEEALDTGRINSNESSTTPLALNPMDPDMLQDRLERWSIWLEATRGIGMGGEEEMMKGIASPSRPTPISGALSKSQPPSPLKLKGSTPFDIKTFYRSSPRTSTPLEIKTPSRPSQLSRLHLKEPLSTPRAISISSPLKKHPSAKGSSECPGDGQCGRTIAILRAAPDLTLRQALFYTLVPSVLAVLQHLFVESGGAGVVIDFFGPVPGGTPKILVFLLDALLALIGFTAVLVIFQPLPPTQSSKQWLRRASRAMMDPSEQEEVGEEDVTDDSESLSPLSLPPTRTLLVISISSTLRRYWSVVYGDGDPTSSSSSSSSSPGDTTHRLPI</sequence>
<dbReference type="InterPro" id="IPR018465">
    <property type="entry name" value="Scm3/HJURP"/>
</dbReference>
<dbReference type="Gene3D" id="1.10.20.10">
    <property type="entry name" value="Histone, subunit A"/>
    <property type="match status" value="1"/>
</dbReference>
<keyword evidence="2" id="KW-0812">Transmembrane</keyword>
<dbReference type="Proteomes" id="UP000267251">
    <property type="component" value="Unassembled WGS sequence"/>
</dbReference>
<name>A0A4P9Y6S3_9FUNG</name>
<dbReference type="AlphaFoldDB" id="A0A4P9Y6S3"/>
<dbReference type="EMBL" id="KZ987793">
    <property type="protein sequence ID" value="RKP14767.1"/>
    <property type="molecule type" value="Genomic_DNA"/>
</dbReference>
<feature type="compositionally biased region" description="Acidic residues" evidence="1">
    <location>
        <begin position="100"/>
        <end position="132"/>
    </location>
</feature>
<evidence type="ECO:0000256" key="2">
    <source>
        <dbReference type="SAM" id="Phobius"/>
    </source>
</evidence>
<organism evidence="3 4">
    <name type="scientific">Piptocephalis cylindrospora</name>
    <dbReference type="NCBI Taxonomy" id="1907219"/>
    <lineage>
        <taxon>Eukaryota</taxon>
        <taxon>Fungi</taxon>
        <taxon>Fungi incertae sedis</taxon>
        <taxon>Zoopagomycota</taxon>
        <taxon>Zoopagomycotina</taxon>
        <taxon>Zoopagomycetes</taxon>
        <taxon>Zoopagales</taxon>
        <taxon>Piptocephalidaceae</taxon>
        <taxon>Piptocephalis</taxon>
    </lineage>
</organism>
<dbReference type="InterPro" id="IPR009072">
    <property type="entry name" value="Histone-fold"/>
</dbReference>
<dbReference type="OrthoDB" id="2420608at2759"/>
<feature type="region of interest" description="Disordered" evidence="1">
    <location>
        <begin position="375"/>
        <end position="404"/>
    </location>
</feature>
<feature type="transmembrane region" description="Helical" evidence="2">
    <location>
        <begin position="338"/>
        <end position="361"/>
    </location>
</feature>